<evidence type="ECO:0000259" key="9">
    <source>
        <dbReference type="Pfam" id="PF08407"/>
    </source>
</evidence>
<protein>
    <recommendedName>
        <fullName evidence="2 7">Chitin synthase</fullName>
        <ecNumber evidence="2 7">2.4.1.16</ecNumber>
    </recommendedName>
</protein>
<dbReference type="GO" id="GO:0005935">
    <property type="term" value="C:cellular bud neck"/>
    <property type="evidence" value="ECO:0007669"/>
    <property type="project" value="EnsemblFungi"/>
</dbReference>
<evidence type="ECO:0000256" key="1">
    <source>
        <dbReference type="ARBA" id="ARBA00004141"/>
    </source>
</evidence>
<evidence type="ECO:0000256" key="7">
    <source>
        <dbReference type="RuleBase" id="RU366040"/>
    </source>
</evidence>
<keyword evidence="7 10" id="KW-0808">Transferase</keyword>
<reference evidence="11" key="1">
    <citation type="submission" date="2016-02" db="EMBL/GenBank/DDBJ databases">
        <title>Comparative genomics of biotechnologically important yeasts.</title>
        <authorList>
            <consortium name="DOE Joint Genome Institute"/>
            <person name="Riley R."/>
            <person name="Haridas S."/>
            <person name="Wolfe K.H."/>
            <person name="Lopes M.R."/>
            <person name="Hittinger C.T."/>
            <person name="Goker M."/>
            <person name="Salamov A."/>
            <person name="Wisecaver J."/>
            <person name="Long T.M."/>
            <person name="Aerts A.L."/>
            <person name="Barry K."/>
            <person name="Choi C."/>
            <person name="Clum A."/>
            <person name="Coughlan A.Y."/>
            <person name="Deshpande S."/>
            <person name="Douglass A.P."/>
            <person name="Hanson S.J."/>
            <person name="Klenk H.-P."/>
            <person name="Labutti K."/>
            <person name="Lapidus A."/>
            <person name="Lindquist E."/>
            <person name="Lipzen A."/>
            <person name="Meier-Kolthoff J.P."/>
            <person name="Ohm R.A."/>
            <person name="Otillar R.P."/>
            <person name="Pangilinan J."/>
            <person name="Peng Y."/>
            <person name="Rokas A."/>
            <person name="Rosa C.A."/>
            <person name="Scheuner C."/>
            <person name="Sibirny A.A."/>
            <person name="Slot J.C."/>
            <person name="Stielow J.B."/>
            <person name="Sun H."/>
            <person name="Kurtzman C.P."/>
            <person name="Blackwell M."/>
            <person name="Jeffries T.W."/>
            <person name="Grigoriev I.V."/>
        </authorList>
    </citation>
    <scope>NUCLEOTIDE SEQUENCE [LARGE SCALE GENOMIC DNA]</scope>
    <source>
        <strain evidence="11">NRRL Y-17796</strain>
    </source>
</reference>
<feature type="transmembrane region" description="Helical" evidence="7">
    <location>
        <begin position="664"/>
        <end position="689"/>
    </location>
</feature>
<accession>A0A1E4TGY9</accession>
<evidence type="ECO:0000256" key="6">
    <source>
        <dbReference type="ARBA" id="ARBA00023136"/>
    </source>
</evidence>
<feature type="transmembrane region" description="Helical" evidence="7">
    <location>
        <begin position="634"/>
        <end position="652"/>
    </location>
</feature>
<evidence type="ECO:0000256" key="3">
    <source>
        <dbReference type="ARBA" id="ARBA00022676"/>
    </source>
</evidence>
<evidence type="ECO:0000256" key="8">
    <source>
        <dbReference type="SAM" id="MobiDB-lite"/>
    </source>
</evidence>
<feature type="region of interest" description="Disordered" evidence="8">
    <location>
        <begin position="1"/>
        <end position="64"/>
    </location>
</feature>
<dbReference type="GO" id="GO:0071555">
    <property type="term" value="P:cell wall organization"/>
    <property type="evidence" value="ECO:0007669"/>
    <property type="project" value="UniProtKB-KW"/>
</dbReference>
<evidence type="ECO:0000313" key="10">
    <source>
        <dbReference type="EMBL" id="ODV91025.1"/>
    </source>
</evidence>
<dbReference type="SUPFAM" id="SSF53448">
    <property type="entry name" value="Nucleotide-diphospho-sugar transferases"/>
    <property type="match status" value="1"/>
</dbReference>
<dbReference type="Proteomes" id="UP000095023">
    <property type="component" value="Unassembled WGS sequence"/>
</dbReference>
<dbReference type="CDD" id="cd04190">
    <property type="entry name" value="Chitin_synth_C"/>
    <property type="match status" value="1"/>
</dbReference>
<keyword evidence="5 7" id="KW-1133">Transmembrane helix</keyword>
<keyword evidence="6 7" id="KW-0472">Membrane</keyword>
<feature type="transmembrane region" description="Helical" evidence="7">
    <location>
        <begin position="741"/>
        <end position="758"/>
    </location>
</feature>
<evidence type="ECO:0000256" key="5">
    <source>
        <dbReference type="ARBA" id="ARBA00022989"/>
    </source>
</evidence>
<keyword evidence="7" id="KW-1003">Cell membrane</keyword>
<dbReference type="GO" id="GO:0005886">
    <property type="term" value="C:plasma membrane"/>
    <property type="evidence" value="ECO:0007669"/>
    <property type="project" value="UniProtKB-SubCell"/>
</dbReference>
<comment type="similarity">
    <text evidence="7">Belongs to the chitin synthase family.</text>
</comment>
<feature type="transmembrane region" description="Helical" evidence="7">
    <location>
        <begin position="590"/>
        <end position="614"/>
    </location>
</feature>
<keyword evidence="11" id="KW-1185">Reference proteome</keyword>
<evidence type="ECO:0000256" key="2">
    <source>
        <dbReference type="ARBA" id="ARBA00012543"/>
    </source>
</evidence>
<dbReference type="AlphaFoldDB" id="A0A1E4TGY9"/>
<dbReference type="Pfam" id="PF08407">
    <property type="entry name" value="Chitin_synth_1N"/>
    <property type="match status" value="1"/>
</dbReference>
<feature type="transmembrane region" description="Helical" evidence="7">
    <location>
        <begin position="710"/>
        <end position="729"/>
    </location>
</feature>
<dbReference type="GO" id="GO:0030428">
    <property type="term" value="C:cell septum"/>
    <property type="evidence" value="ECO:0007669"/>
    <property type="project" value="TreeGrafter"/>
</dbReference>
<sequence length="920" mass="103355">MSSSPSRGRIGPRDAPPGYLSDNPFAQTRRMSTSPVRLSSPPSPVRQHSPQHRGRTTFSPSTNAFLDSDIGLGIRSDPFEEESLEYVSPTLPRSTYDADLHLGSHLPAARTFDHHDYSPVLDTGSFDDAKSKYAASSVLSAESAPSLYRLNTTESNDIDGLPASDHVRRNRNYARKQVKLTHGNLVLNCPVPSKLLSFLPRRDSEEFRSMRYTAVTCDANDFNAAGFTLRPSESGREIEIAVCITLYNEDYISLSRTLHAVMKNVAHLCSRNRSRVWGPDGWKKVAVVIIADGRRLVNPRVLDILAAMGVYQDGVAKSFVNGKAVQAHVYEYTTQVSIDSDLKFRGPEKGIVPVQTMLCVKEHNLKKINSHRWFFRAFCANIQPNVCMMIDVGTVPGLSSLYHLWKAFDRDSNVGGACGEILAMKGKGWKYLLNPLVASQNFEYKISNILDKPMESAFGYITVLPGALSAYRYIALQSDEGVEGPLDKYFRGEVSHSDMSNVFNANMYLAEDRILCWELVARTNARWVLKYVRAATGETDVPYSVPEFVSQRRRWLNGSFFAALYAQLSAKRLWSTDHSVGRKIMLQIEFIYQFFSLLFSFFSIGNFYLSFYFIAGAFAATDDSVLGASITGKVFFYIFQVTLILLLVWQFIISLGNRPQGAKWLFLASMIAFSVIMTYTTGCALYYVVKSLMSIKNGESIIGNNGFTNIIMSMLATFGLYGVMSILYLDPWHMVSSIIQYYLLLPSYICVLQVFAFCNTHDISWGTKGANIETADLGAAVVPDGKAAQDVVEVDVPSQQIDIDTGYENSLINLRERRKVPDPVPDEITIRNDYYRKIRTMVVMTWVTANIVLVYIVIHVFSVNDPGTNGYLKFMLWSITALTAFRAVGSIAYLIWLSLNNMINTRDRITRKVKERRQRP</sequence>
<comment type="subcellular location">
    <subcellularLocation>
        <location evidence="7">Cell membrane</location>
        <topology evidence="7">Multi-pass membrane protein</topology>
    </subcellularLocation>
    <subcellularLocation>
        <location evidence="1">Membrane</location>
        <topology evidence="1">Multi-pass membrane protein</topology>
    </subcellularLocation>
</comment>
<dbReference type="EMBL" id="KV453842">
    <property type="protein sequence ID" value="ODV91025.1"/>
    <property type="molecule type" value="Genomic_DNA"/>
</dbReference>
<keyword evidence="3 7" id="KW-0328">Glycosyltransferase</keyword>
<dbReference type="InterPro" id="IPR013616">
    <property type="entry name" value="Chitin_synth_N"/>
</dbReference>
<feature type="transmembrane region" description="Helical" evidence="7">
    <location>
        <begin position="841"/>
        <end position="862"/>
    </location>
</feature>
<dbReference type="InterPro" id="IPR004835">
    <property type="entry name" value="Chitin_synth"/>
</dbReference>
<feature type="domain" description="Chitin synthase N-terminal" evidence="9">
    <location>
        <begin position="175"/>
        <end position="239"/>
    </location>
</feature>
<dbReference type="GO" id="GO:0006031">
    <property type="term" value="P:chitin biosynthetic process"/>
    <property type="evidence" value="ECO:0007669"/>
    <property type="project" value="UniProtKB-UniRule"/>
</dbReference>
<comment type="catalytic activity">
    <reaction evidence="7">
        <text>[(1-&gt;4)-N-acetyl-beta-D-glucosaminyl](n) + UDP-N-acetyl-alpha-D-glucosamine = [(1-&gt;4)-N-acetyl-beta-D-glucosaminyl](n+1) + UDP + H(+)</text>
        <dbReference type="Rhea" id="RHEA:16637"/>
        <dbReference type="Rhea" id="RHEA-COMP:9593"/>
        <dbReference type="Rhea" id="RHEA-COMP:9595"/>
        <dbReference type="ChEBI" id="CHEBI:15378"/>
        <dbReference type="ChEBI" id="CHEBI:17029"/>
        <dbReference type="ChEBI" id="CHEBI:57705"/>
        <dbReference type="ChEBI" id="CHEBI:58223"/>
        <dbReference type="EC" id="2.4.1.16"/>
    </reaction>
</comment>
<keyword evidence="4 7" id="KW-0812">Transmembrane</keyword>
<dbReference type="PANTHER" id="PTHR22914:SF38">
    <property type="entry name" value="CHITIN SYNTHASE 2"/>
    <property type="match status" value="1"/>
</dbReference>
<evidence type="ECO:0000313" key="11">
    <source>
        <dbReference type="Proteomes" id="UP000095023"/>
    </source>
</evidence>
<dbReference type="PANTHER" id="PTHR22914">
    <property type="entry name" value="CHITIN SYNTHASE"/>
    <property type="match status" value="1"/>
</dbReference>
<dbReference type="Pfam" id="PF01644">
    <property type="entry name" value="Chitin_synth_1"/>
    <property type="match status" value="1"/>
</dbReference>
<feature type="compositionally biased region" description="Polar residues" evidence="8">
    <location>
        <begin position="24"/>
        <end position="33"/>
    </location>
</feature>
<name>A0A1E4TGY9_9ASCO</name>
<keyword evidence="7" id="KW-0961">Cell wall biogenesis/degradation</keyword>
<dbReference type="GO" id="GO:0004100">
    <property type="term" value="F:chitin synthase activity"/>
    <property type="evidence" value="ECO:0007669"/>
    <property type="project" value="UniProtKB-UniRule"/>
</dbReference>
<gene>
    <name evidence="10" type="ORF">CANCADRAFT_31815</name>
</gene>
<organism evidence="10 11">
    <name type="scientific">Tortispora caseinolytica NRRL Y-17796</name>
    <dbReference type="NCBI Taxonomy" id="767744"/>
    <lineage>
        <taxon>Eukaryota</taxon>
        <taxon>Fungi</taxon>
        <taxon>Dikarya</taxon>
        <taxon>Ascomycota</taxon>
        <taxon>Saccharomycotina</taxon>
        <taxon>Trigonopsidomycetes</taxon>
        <taxon>Trigonopsidales</taxon>
        <taxon>Trigonopsidaceae</taxon>
        <taxon>Tortispora</taxon>
    </lineage>
</organism>
<dbReference type="GO" id="GO:1902404">
    <property type="term" value="P:mitotic actomyosin contractile ring contraction"/>
    <property type="evidence" value="ECO:0007669"/>
    <property type="project" value="EnsemblFungi"/>
</dbReference>
<dbReference type="InterPro" id="IPR029044">
    <property type="entry name" value="Nucleotide-diphossugar_trans"/>
</dbReference>
<dbReference type="OrthoDB" id="26569at2759"/>
<dbReference type="EC" id="2.4.1.16" evidence="2 7"/>
<proteinExistence type="inferred from homology"/>
<feature type="transmembrane region" description="Helical" evidence="7">
    <location>
        <begin position="874"/>
        <end position="899"/>
    </location>
</feature>
<comment type="function">
    <text evidence="7">Polymerizes chitin, a structural polymer of the cell wall and septum, by transferring the sugar moiety of UDP-GlcNAc to the non-reducing end of the growing chitin polymer.</text>
</comment>
<evidence type="ECO:0000256" key="4">
    <source>
        <dbReference type="ARBA" id="ARBA00022692"/>
    </source>
</evidence>